<dbReference type="PANTHER" id="PTHR16943">
    <property type="entry name" value="2-METHYLCITRATE DEHYDRATASE-RELATED"/>
    <property type="match status" value="1"/>
</dbReference>
<dbReference type="Proteomes" id="UP001549031">
    <property type="component" value="Unassembled WGS sequence"/>
</dbReference>
<dbReference type="Gene3D" id="3.30.1330.120">
    <property type="entry name" value="2-methylcitrate dehydratase PrpD"/>
    <property type="match status" value="1"/>
</dbReference>
<feature type="domain" description="MmgE/PrpD N-terminal" evidence="2">
    <location>
        <begin position="5"/>
        <end position="237"/>
    </location>
</feature>
<name>A0ABV2HC91_9HYPH</name>
<reference evidence="4 5" key="1">
    <citation type="submission" date="2024-06" db="EMBL/GenBank/DDBJ databases">
        <title>Genomic Encyclopedia of Type Strains, Phase IV (KMG-IV): sequencing the most valuable type-strain genomes for metagenomic binning, comparative biology and taxonomic classification.</title>
        <authorList>
            <person name="Goeker M."/>
        </authorList>
    </citation>
    <scope>NUCLEOTIDE SEQUENCE [LARGE SCALE GENOMIC DNA]</scope>
    <source>
        <strain evidence="4 5">DSM 105042</strain>
    </source>
</reference>
<dbReference type="EMBL" id="JBEPLJ010000019">
    <property type="protein sequence ID" value="MET3588084.1"/>
    <property type="molecule type" value="Genomic_DNA"/>
</dbReference>
<evidence type="ECO:0000313" key="4">
    <source>
        <dbReference type="EMBL" id="MET3588084.1"/>
    </source>
</evidence>
<organism evidence="4 5">
    <name type="scientific">Pseudorhizobium tarimense</name>
    <dbReference type="NCBI Taxonomy" id="1079109"/>
    <lineage>
        <taxon>Bacteria</taxon>
        <taxon>Pseudomonadati</taxon>
        <taxon>Pseudomonadota</taxon>
        <taxon>Alphaproteobacteria</taxon>
        <taxon>Hyphomicrobiales</taxon>
        <taxon>Rhizobiaceae</taxon>
        <taxon>Rhizobium/Agrobacterium group</taxon>
        <taxon>Pseudorhizobium</taxon>
    </lineage>
</organism>
<sequence>MEVVEQLAKHITSGTFLAAPQEVRDRASCCIVDAVTAAVTGHDTLAARASRSVAAGMFSNGASPVWFSNLRLNPIGAAFSNSAAMSALDFDDGHRKARGHPGAAVIPAALTQGGDGRAPSPESLIAAVIAGYEMSVRIAAAQNPLNISTHQSGRWTAFGAVAAAASIRGCDASTTASAMAIAGCWSPNQQPNGSSGYSRQTGNHAKEGIPWSVVTGLTALDLATAGFTGPGDLLDHPDFYDPSTILDGLGERWDLLGVYFKPYSCCRYIHPAIDAVITLMQSVALQTAEIRAVRVRTFGWATRLQNSYTPSNLVEIQYSLPFCVAAAVCRGVQALSPVDDSLLVDAEVASFATRITLEADPQIDRRFPAETLAQVIIETDAGPISSGVVSPRGDAGIPWVGRT</sequence>
<dbReference type="Pfam" id="PF19305">
    <property type="entry name" value="MmgE_PrpD_C"/>
    <property type="match status" value="1"/>
</dbReference>
<dbReference type="InterPro" id="IPR036148">
    <property type="entry name" value="MmgE/PrpD_sf"/>
</dbReference>
<dbReference type="Pfam" id="PF03972">
    <property type="entry name" value="MmgE_PrpD_N"/>
    <property type="match status" value="1"/>
</dbReference>
<dbReference type="RefSeq" id="WP_247245815.1">
    <property type="nucleotide sequence ID" value="NZ_JALJRA010000020.1"/>
</dbReference>
<dbReference type="InterPro" id="IPR045337">
    <property type="entry name" value="MmgE_PrpD_C"/>
</dbReference>
<comment type="similarity">
    <text evidence="1">Belongs to the PrpD family.</text>
</comment>
<evidence type="ECO:0000259" key="3">
    <source>
        <dbReference type="Pfam" id="PF19305"/>
    </source>
</evidence>
<dbReference type="InterPro" id="IPR045336">
    <property type="entry name" value="MmgE_PrpD_N"/>
</dbReference>
<gene>
    <name evidence="4" type="ORF">ABID21_004217</name>
</gene>
<accession>A0ABV2HC91</accession>
<evidence type="ECO:0000313" key="5">
    <source>
        <dbReference type="Proteomes" id="UP001549031"/>
    </source>
</evidence>
<feature type="domain" description="MmgE/PrpD C-terminal" evidence="3">
    <location>
        <begin position="263"/>
        <end position="394"/>
    </location>
</feature>
<dbReference type="InterPro" id="IPR042183">
    <property type="entry name" value="MmgE/PrpD_sf_1"/>
</dbReference>
<dbReference type="InterPro" id="IPR005656">
    <property type="entry name" value="MmgE_PrpD"/>
</dbReference>
<comment type="caution">
    <text evidence="4">The sequence shown here is derived from an EMBL/GenBank/DDBJ whole genome shotgun (WGS) entry which is preliminary data.</text>
</comment>
<keyword evidence="5" id="KW-1185">Reference proteome</keyword>
<dbReference type="SUPFAM" id="SSF103378">
    <property type="entry name" value="2-methylcitrate dehydratase PrpD"/>
    <property type="match status" value="1"/>
</dbReference>
<evidence type="ECO:0000259" key="2">
    <source>
        <dbReference type="Pfam" id="PF03972"/>
    </source>
</evidence>
<protein>
    <submittedName>
        <fullName evidence="4">2-methylcitrate dehydratase PrpD</fullName>
    </submittedName>
</protein>
<dbReference type="PANTHER" id="PTHR16943:SF8">
    <property type="entry name" value="2-METHYLCITRATE DEHYDRATASE"/>
    <property type="match status" value="1"/>
</dbReference>
<evidence type="ECO:0000256" key="1">
    <source>
        <dbReference type="ARBA" id="ARBA00006174"/>
    </source>
</evidence>
<dbReference type="Gene3D" id="1.10.4100.10">
    <property type="entry name" value="2-methylcitrate dehydratase PrpD"/>
    <property type="match status" value="1"/>
</dbReference>
<dbReference type="InterPro" id="IPR042188">
    <property type="entry name" value="MmgE/PrpD_sf_2"/>
</dbReference>
<proteinExistence type="inferred from homology"/>